<comment type="caution">
    <text evidence="1">The sequence shown here is derived from an EMBL/GenBank/DDBJ whole genome shotgun (WGS) entry which is preliminary data.</text>
</comment>
<dbReference type="EMBL" id="RCML01001253">
    <property type="protein sequence ID" value="KAG2964085.1"/>
    <property type="molecule type" value="Genomic_DNA"/>
</dbReference>
<proteinExistence type="predicted"/>
<dbReference type="AlphaFoldDB" id="A0A8T1F2G5"/>
<organism evidence="1 2">
    <name type="scientific">Phytophthora cactorum</name>
    <dbReference type="NCBI Taxonomy" id="29920"/>
    <lineage>
        <taxon>Eukaryota</taxon>
        <taxon>Sar</taxon>
        <taxon>Stramenopiles</taxon>
        <taxon>Oomycota</taxon>
        <taxon>Peronosporomycetes</taxon>
        <taxon>Peronosporales</taxon>
        <taxon>Peronosporaceae</taxon>
        <taxon>Phytophthora</taxon>
    </lineage>
</organism>
<evidence type="ECO:0000313" key="2">
    <source>
        <dbReference type="Proteomes" id="UP000697107"/>
    </source>
</evidence>
<gene>
    <name evidence="1" type="ORF">PC118_g20544</name>
</gene>
<sequence>MATAKTMAATMPMIAPVLVCDATTEVGDPSEDAELLSSFDCSVDR</sequence>
<accession>A0A8T1F2G5</accession>
<protein>
    <submittedName>
        <fullName evidence="1">Uncharacterized protein</fullName>
    </submittedName>
</protein>
<name>A0A8T1F2G5_9STRA</name>
<evidence type="ECO:0000313" key="1">
    <source>
        <dbReference type="EMBL" id="KAG2964085.1"/>
    </source>
</evidence>
<reference evidence="1" key="1">
    <citation type="submission" date="2018-10" db="EMBL/GenBank/DDBJ databases">
        <title>Effector identification in a new, highly contiguous assembly of the strawberry crown rot pathogen Phytophthora cactorum.</title>
        <authorList>
            <person name="Armitage A.D."/>
            <person name="Nellist C.F."/>
            <person name="Bates H."/>
            <person name="Vickerstaff R.J."/>
            <person name="Harrison R.J."/>
        </authorList>
    </citation>
    <scope>NUCLEOTIDE SEQUENCE</scope>
    <source>
        <strain evidence="1">P415</strain>
    </source>
</reference>
<dbReference type="Proteomes" id="UP000697107">
    <property type="component" value="Unassembled WGS sequence"/>
</dbReference>